<organism evidence="2 3">
    <name type="scientific">Aliarcobacter butzleri</name>
    <dbReference type="NCBI Taxonomy" id="28197"/>
    <lineage>
        <taxon>Bacteria</taxon>
        <taxon>Pseudomonadati</taxon>
        <taxon>Campylobacterota</taxon>
        <taxon>Epsilonproteobacteria</taxon>
        <taxon>Campylobacterales</taxon>
        <taxon>Arcobacteraceae</taxon>
        <taxon>Aliarcobacter</taxon>
    </lineage>
</organism>
<comment type="caution">
    <text evidence="2">The sequence shown here is derived from an EMBL/GenBank/DDBJ whole genome shotgun (WGS) entry which is preliminary data.</text>
</comment>
<feature type="transmembrane region" description="Helical" evidence="1">
    <location>
        <begin position="187"/>
        <end position="209"/>
    </location>
</feature>
<dbReference type="Proteomes" id="UP001170713">
    <property type="component" value="Unassembled WGS sequence"/>
</dbReference>
<evidence type="ECO:0000313" key="3">
    <source>
        <dbReference type="Proteomes" id="UP001170713"/>
    </source>
</evidence>
<dbReference type="AlphaFoldDB" id="A0AAW7Q248"/>
<keyword evidence="1" id="KW-1133">Transmembrane helix</keyword>
<sequence length="210" mass="25007">MISEFSTTDYKVEFKSATRSKAKWGEQFMINNLYLLIKFGEQQYMQDLYENGTLFFRKVKKFRNDDNIQREDKNEGISHSLQLSRFTMYVNGKKFSLSDNGYVSIDHYPNIDFLSYSMYALTTEHFKVKDGIYIDTRNFEFGDTCVIIKDINEFYKRIQKYMQKLSLLNMLIHLNMMTKWICLKNIILMSIKVNGVFCFMTLIMNMIALK</sequence>
<evidence type="ECO:0000256" key="1">
    <source>
        <dbReference type="SAM" id="Phobius"/>
    </source>
</evidence>
<keyword evidence="1" id="KW-0472">Membrane</keyword>
<keyword evidence="1" id="KW-0812">Transmembrane</keyword>
<protein>
    <submittedName>
        <fullName evidence="2">Uncharacterized protein</fullName>
    </submittedName>
</protein>
<accession>A0AAW7Q248</accession>
<name>A0AAW7Q248_9BACT</name>
<proteinExistence type="predicted"/>
<dbReference type="RefSeq" id="WP_301342329.1">
    <property type="nucleotide sequence ID" value="NZ_JAQJJC010000001.1"/>
</dbReference>
<dbReference type="EMBL" id="JAQJJC010000001">
    <property type="protein sequence ID" value="MDN5113143.1"/>
    <property type="molecule type" value="Genomic_DNA"/>
</dbReference>
<reference evidence="2" key="1">
    <citation type="journal article" date="2023" name="Microorganisms">
        <title>Genomic Characterization of Arcobacter butzleri Strains Isolated from Various Sources in Lithuania.</title>
        <authorList>
            <person name="Uljanovas D."/>
            <person name="Golz G."/>
            <person name="Fleischmann S."/>
            <person name="Kudirkiene E."/>
            <person name="Kasetiene N."/>
            <person name="Grineviciene A."/>
            <person name="Tamuleviciene E."/>
            <person name="Aksomaitiene J."/>
            <person name="Alter T."/>
            <person name="Malakauskas M."/>
        </authorList>
    </citation>
    <scope>NUCLEOTIDE SEQUENCE</scope>
    <source>
        <strain evidence="2">W48</strain>
    </source>
</reference>
<evidence type="ECO:0000313" key="2">
    <source>
        <dbReference type="EMBL" id="MDN5113143.1"/>
    </source>
</evidence>
<reference evidence="2" key="2">
    <citation type="submission" date="2023-01" db="EMBL/GenBank/DDBJ databases">
        <authorList>
            <person name="Uljanovas D."/>
        </authorList>
    </citation>
    <scope>NUCLEOTIDE SEQUENCE</scope>
    <source>
        <strain evidence="2">W48</strain>
    </source>
</reference>
<gene>
    <name evidence="2" type="ORF">PJV88_00670</name>
</gene>